<gene>
    <name evidence="2" type="ORF">F8M41_018696</name>
</gene>
<evidence type="ECO:0000313" key="2">
    <source>
        <dbReference type="EMBL" id="KAF0508851.1"/>
    </source>
</evidence>
<comment type="caution">
    <text evidence="2">The sequence shown here is derived from an EMBL/GenBank/DDBJ whole genome shotgun (WGS) entry which is preliminary data.</text>
</comment>
<protein>
    <submittedName>
        <fullName evidence="2">Kinase-like protein</fullName>
    </submittedName>
</protein>
<dbReference type="SUPFAM" id="SSF56112">
    <property type="entry name" value="Protein kinase-like (PK-like)"/>
    <property type="match status" value="1"/>
</dbReference>
<keyword evidence="3" id="KW-1185">Reference proteome</keyword>
<proteinExistence type="predicted"/>
<dbReference type="AlphaFoldDB" id="A0A8H4EL87"/>
<dbReference type="GO" id="GO:0004672">
    <property type="term" value="F:protein kinase activity"/>
    <property type="evidence" value="ECO:0007669"/>
    <property type="project" value="InterPro"/>
</dbReference>
<keyword evidence="2" id="KW-0418">Kinase</keyword>
<evidence type="ECO:0000259" key="1">
    <source>
        <dbReference type="PROSITE" id="PS50011"/>
    </source>
</evidence>
<reference evidence="2 3" key="1">
    <citation type="journal article" date="2019" name="Environ. Microbiol.">
        <title>At the nexus of three kingdoms: the genome of the mycorrhizal fungus Gigaspora margarita provides insights into plant, endobacterial and fungal interactions.</title>
        <authorList>
            <person name="Venice F."/>
            <person name="Ghignone S."/>
            <person name="Salvioli di Fossalunga A."/>
            <person name="Amselem J."/>
            <person name="Novero M."/>
            <person name="Xianan X."/>
            <person name="Sedzielewska Toro K."/>
            <person name="Morin E."/>
            <person name="Lipzen A."/>
            <person name="Grigoriev I.V."/>
            <person name="Henrissat B."/>
            <person name="Martin F.M."/>
            <person name="Bonfante P."/>
        </authorList>
    </citation>
    <scope>NUCLEOTIDE SEQUENCE [LARGE SCALE GENOMIC DNA]</scope>
    <source>
        <strain evidence="2 3">BEG34</strain>
    </source>
</reference>
<dbReference type="InterPro" id="IPR011009">
    <property type="entry name" value="Kinase-like_dom_sf"/>
</dbReference>
<feature type="domain" description="Protein kinase" evidence="1">
    <location>
        <begin position="1"/>
        <end position="76"/>
    </location>
</feature>
<dbReference type="Gene3D" id="1.10.510.10">
    <property type="entry name" value="Transferase(Phosphotransferase) domain 1"/>
    <property type="match status" value="1"/>
</dbReference>
<dbReference type="GO" id="GO:0005524">
    <property type="term" value="F:ATP binding"/>
    <property type="evidence" value="ECO:0007669"/>
    <property type="project" value="InterPro"/>
</dbReference>
<dbReference type="InterPro" id="IPR001245">
    <property type="entry name" value="Ser-Thr/Tyr_kinase_cat_dom"/>
</dbReference>
<organism evidence="2 3">
    <name type="scientific">Gigaspora margarita</name>
    <dbReference type="NCBI Taxonomy" id="4874"/>
    <lineage>
        <taxon>Eukaryota</taxon>
        <taxon>Fungi</taxon>
        <taxon>Fungi incertae sedis</taxon>
        <taxon>Mucoromycota</taxon>
        <taxon>Glomeromycotina</taxon>
        <taxon>Glomeromycetes</taxon>
        <taxon>Diversisporales</taxon>
        <taxon>Gigasporaceae</taxon>
        <taxon>Gigaspora</taxon>
    </lineage>
</organism>
<sequence length="76" mass="8960">MLLLRHTKIDKGGFGDNEHSFDNIAREVKYTTKVNHDNIIQFFGITQDSETKSYYIVLQYANSGDLRSYWNDHFQN</sequence>
<dbReference type="Pfam" id="PF07714">
    <property type="entry name" value="PK_Tyr_Ser-Thr"/>
    <property type="match status" value="1"/>
</dbReference>
<accession>A0A8H4EL87</accession>
<dbReference type="OrthoDB" id="6718656at2759"/>
<dbReference type="PROSITE" id="PS50011">
    <property type="entry name" value="PROTEIN_KINASE_DOM"/>
    <property type="match status" value="1"/>
</dbReference>
<dbReference type="Proteomes" id="UP000439903">
    <property type="component" value="Unassembled WGS sequence"/>
</dbReference>
<dbReference type="EMBL" id="WTPW01000461">
    <property type="protein sequence ID" value="KAF0508851.1"/>
    <property type="molecule type" value="Genomic_DNA"/>
</dbReference>
<evidence type="ECO:0000313" key="3">
    <source>
        <dbReference type="Proteomes" id="UP000439903"/>
    </source>
</evidence>
<name>A0A8H4EL87_GIGMA</name>
<dbReference type="InterPro" id="IPR000719">
    <property type="entry name" value="Prot_kinase_dom"/>
</dbReference>
<keyword evidence="2" id="KW-0808">Transferase</keyword>